<evidence type="ECO:0000256" key="1">
    <source>
        <dbReference type="ARBA" id="ARBA00010923"/>
    </source>
</evidence>
<dbReference type="InterPro" id="IPR051212">
    <property type="entry name" value="Type-I_RE_S_subunit"/>
</dbReference>
<reference evidence="7" key="1">
    <citation type="journal article" date="2020" name="MBio">
        <title>'Candidatus Ethanoperedens,' a Thermophilic Genus of Archaea Mediating the Anaerobic Oxidation of Ethane.</title>
        <authorList>
            <person name="Hahn C.J."/>
            <person name="Laso-Perez R."/>
            <person name="Vulcano F."/>
            <person name="Vaziourakis K.M."/>
            <person name="Stokke R."/>
            <person name="Steen I.H."/>
            <person name="Teske A."/>
            <person name="Boetius A."/>
            <person name="Liebeke M."/>
            <person name="Amann R."/>
            <person name="Knittel K."/>
            <person name="Wegener G."/>
        </authorList>
    </citation>
    <scope>NUCLEOTIDE SEQUENCE</scope>
    <source>
        <strain evidence="7">GoM-Arc1-LC-WB58</strain>
    </source>
</reference>
<gene>
    <name evidence="7" type="ORF">GIS02_03130</name>
</gene>
<dbReference type="SUPFAM" id="SSF116734">
    <property type="entry name" value="DNA methylase specificity domain"/>
    <property type="match status" value="1"/>
</dbReference>
<accession>A0A848DA10</accession>
<dbReference type="InterPro" id="IPR044946">
    <property type="entry name" value="Restrct_endonuc_typeI_TRD_sf"/>
</dbReference>
<evidence type="ECO:0000256" key="3">
    <source>
        <dbReference type="ARBA" id="ARBA00023125"/>
    </source>
</evidence>
<dbReference type="EMBL" id="WNEG01000059">
    <property type="protein sequence ID" value="NMG83184.1"/>
    <property type="molecule type" value="Genomic_DNA"/>
</dbReference>
<comment type="caution">
    <text evidence="7">The sequence shown here is derived from an EMBL/GenBank/DDBJ whole genome shotgun (WGS) entry which is preliminary data.</text>
</comment>
<dbReference type="Proteomes" id="UP000606580">
    <property type="component" value="Unassembled WGS sequence"/>
</dbReference>
<evidence type="ECO:0000256" key="4">
    <source>
        <dbReference type="SAM" id="Coils"/>
    </source>
</evidence>
<dbReference type="PANTHER" id="PTHR43140:SF1">
    <property type="entry name" value="TYPE I RESTRICTION ENZYME ECOKI SPECIFICITY SUBUNIT"/>
    <property type="match status" value="1"/>
</dbReference>
<proteinExistence type="inferred from homology"/>
<keyword evidence="3" id="KW-0238">DNA-binding</keyword>
<feature type="region of interest" description="Disordered" evidence="5">
    <location>
        <begin position="304"/>
        <end position="338"/>
    </location>
</feature>
<feature type="domain" description="Type I restriction modification DNA specificity" evidence="6">
    <location>
        <begin position="121"/>
        <end position="275"/>
    </location>
</feature>
<dbReference type="InterPro" id="IPR000055">
    <property type="entry name" value="Restrct_endonuc_typeI_TRD"/>
</dbReference>
<comment type="similarity">
    <text evidence="1">Belongs to the type-I restriction system S methylase family.</text>
</comment>
<protein>
    <recommendedName>
        <fullName evidence="6">Type I restriction modification DNA specificity domain-containing protein</fullName>
    </recommendedName>
</protein>
<evidence type="ECO:0000313" key="7">
    <source>
        <dbReference type="EMBL" id="NMG83184.1"/>
    </source>
</evidence>
<evidence type="ECO:0000313" key="8">
    <source>
        <dbReference type="Proteomes" id="UP000606580"/>
    </source>
</evidence>
<feature type="coiled-coil region" evidence="4">
    <location>
        <begin position="14"/>
        <end position="41"/>
    </location>
</feature>
<sequence length="338" mass="39186">VLKRAFEGDLTKKWREEQTDLHSAEELLQQIKEEREKHYQKQLDAWKLAVEDWDDNGKEGKKPTRPKKPIKSEPISEEELETLKQTPKGWTISRFIDLIKYEKNAIKRGPFGSAIKKSFFVPSDYKVYEQQNAINDDETLGNYYINEGKFKELDGFSVKGGDYIVSCSGTIGRIHKLPIDCEPGIINQALLKIILDEKLMPSKYFLYFFRSNVFQRKILKGTRGTGMQNLASVGEIKSIPIEIPPKTEQHQIIREIETRLSISDKMEATIAESLEKAESLRQSILKKAFEGKLLNEKELKEARNAPDWEPAEKLLERIRQEKQIKENNNKPTRRKTYG</sequence>
<feature type="compositionally biased region" description="Basic and acidic residues" evidence="5">
    <location>
        <begin position="304"/>
        <end position="328"/>
    </location>
</feature>
<dbReference type="Pfam" id="PF01420">
    <property type="entry name" value="Methylase_S"/>
    <property type="match status" value="1"/>
</dbReference>
<dbReference type="PANTHER" id="PTHR43140">
    <property type="entry name" value="TYPE-1 RESTRICTION ENZYME ECOKI SPECIFICITY PROTEIN"/>
    <property type="match status" value="1"/>
</dbReference>
<dbReference type="GO" id="GO:0003677">
    <property type="term" value="F:DNA binding"/>
    <property type="evidence" value="ECO:0007669"/>
    <property type="project" value="UniProtKB-KW"/>
</dbReference>
<keyword evidence="4" id="KW-0175">Coiled coil</keyword>
<dbReference type="GO" id="GO:0009307">
    <property type="term" value="P:DNA restriction-modification system"/>
    <property type="evidence" value="ECO:0007669"/>
    <property type="project" value="UniProtKB-KW"/>
</dbReference>
<evidence type="ECO:0000259" key="6">
    <source>
        <dbReference type="Pfam" id="PF01420"/>
    </source>
</evidence>
<organism evidence="7 8">
    <name type="scientific">Candidatus Ethanoperedens thermophilum</name>
    <dbReference type="NCBI Taxonomy" id="2766897"/>
    <lineage>
        <taxon>Archaea</taxon>
        <taxon>Methanobacteriati</taxon>
        <taxon>Methanobacteriota</taxon>
        <taxon>Stenosarchaea group</taxon>
        <taxon>Methanomicrobia</taxon>
        <taxon>Methanosarcinales</taxon>
        <taxon>Methanosarcinales incertae sedis</taxon>
        <taxon>GOM Arc I cluster</taxon>
        <taxon>Candidatus Ethanoperedens</taxon>
    </lineage>
</organism>
<evidence type="ECO:0000256" key="2">
    <source>
        <dbReference type="ARBA" id="ARBA00022747"/>
    </source>
</evidence>
<evidence type="ECO:0000256" key="5">
    <source>
        <dbReference type="SAM" id="MobiDB-lite"/>
    </source>
</evidence>
<dbReference type="AlphaFoldDB" id="A0A848DA10"/>
<name>A0A848DA10_9EURY</name>
<dbReference type="Gene3D" id="3.90.220.20">
    <property type="entry name" value="DNA methylase specificity domains"/>
    <property type="match status" value="1"/>
</dbReference>
<feature type="region of interest" description="Disordered" evidence="5">
    <location>
        <begin position="54"/>
        <end position="74"/>
    </location>
</feature>
<feature type="non-terminal residue" evidence="7">
    <location>
        <position position="1"/>
    </location>
</feature>
<keyword evidence="2" id="KW-0680">Restriction system</keyword>